<dbReference type="PANTHER" id="PTHR31852">
    <property type="entry name" value="LATE EMBRYOGENESIS ABUNDANT (LEA) HYDROXYPROLINE-RICH GLYCOPROTEIN FAMILY"/>
    <property type="match status" value="1"/>
</dbReference>
<keyword evidence="5" id="KW-1185">Reference proteome</keyword>
<reference evidence="4 5" key="1">
    <citation type="submission" date="2024-02" db="EMBL/GenBank/DDBJ databases">
        <title>High-quality chromosome-scale genome assembly of Pensacola bahiagrass (Paspalum notatum Flugge var. saurae).</title>
        <authorList>
            <person name="Vega J.M."/>
            <person name="Podio M."/>
            <person name="Orjuela J."/>
            <person name="Siena L.A."/>
            <person name="Pessino S.C."/>
            <person name="Combes M.C."/>
            <person name="Mariac C."/>
            <person name="Albertini E."/>
            <person name="Pupilli F."/>
            <person name="Ortiz J.P.A."/>
            <person name="Leblanc O."/>
        </authorList>
    </citation>
    <scope>NUCLEOTIDE SEQUENCE [LARGE SCALE GENOMIC DNA]</scope>
    <source>
        <strain evidence="4">R1</strain>
        <tissue evidence="4">Leaf</tissue>
    </source>
</reference>
<dbReference type="Gene3D" id="2.60.40.1820">
    <property type="match status" value="1"/>
</dbReference>
<keyword evidence="2" id="KW-0472">Membrane</keyword>
<evidence type="ECO:0000256" key="2">
    <source>
        <dbReference type="SAM" id="Phobius"/>
    </source>
</evidence>
<feature type="domain" description="Late embryogenesis abundant protein LEA-2 subgroup" evidence="3">
    <location>
        <begin position="121"/>
        <end position="220"/>
    </location>
</feature>
<proteinExistence type="predicted"/>
<dbReference type="Pfam" id="PF03168">
    <property type="entry name" value="LEA_2"/>
    <property type="match status" value="1"/>
</dbReference>
<dbReference type="InterPro" id="IPR004864">
    <property type="entry name" value="LEA_2"/>
</dbReference>
<accession>A0AAQ3UVH7</accession>
<dbReference type="EMBL" id="CP144754">
    <property type="protein sequence ID" value="WVZ99330.1"/>
    <property type="molecule type" value="Genomic_DNA"/>
</dbReference>
<keyword evidence="2" id="KW-0812">Transmembrane</keyword>
<keyword evidence="2" id="KW-1133">Transmembrane helix</keyword>
<evidence type="ECO:0000259" key="3">
    <source>
        <dbReference type="Pfam" id="PF03168"/>
    </source>
</evidence>
<dbReference type="AlphaFoldDB" id="A0AAQ3UVH7"/>
<evidence type="ECO:0000313" key="4">
    <source>
        <dbReference type="EMBL" id="WVZ99330.1"/>
    </source>
</evidence>
<dbReference type="SUPFAM" id="SSF117070">
    <property type="entry name" value="LEA14-like"/>
    <property type="match status" value="1"/>
</dbReference>
<feature type="region of interest" description="Disordered" evidence="1">
    <location>
        <begin position="1"/>
        <end position="35"/>
    </location>
</feature>
<gene>
    <name evidence="4" type="ORF">U9M48_044651</name>
</gene>
<feature type="region of interest" description="Disordered" evidence="1">
    <location>
        <begin position="376"/>
        <end position="400"/>
    </location>
</feature>
<evidence type="ECO:0000256" key="1">
    <source>
        <dbReference type="SAM" id="MobiDB-lite"/>
    </source>
</evidence>
<organism evidence="4 5">
    <name type="scientific">Paspalum notatum var. saurae</name>
    <dbReference type="NCBI Taxonomy" id="547442"/>
    <lineage>
        <taxon>Eukaryota</taxon>
        <taxon>Viridiplantae</taxon>
        <taxon>Streptophyta</taxon>
        <taxon>Embryophyta</taxon>
        <taxon>Tracheophyta</taxon>
        <taxon>Spermatophyta</taxon>
        <taxon>Magnoliopsida</taxon>
        <taxon>Liliopsida</taxon>
        <taxon>Poales</taxon>
        <taxon>Poaceae</taxon>
        <taxon>PACMAD clade</taxon>
        <taxon>Panicoideae</taxon>
        <taxon>Andropogonodae</taxon>
        <taxon>Paspaleae</taxon>
        <taxon>Paspalinae</taxon>
        <taxon>Paspalum</taxon>
    </lineage>
</organism>
<sequence length="400" mass="42010">MATSGASWTPEDKSDPARPLALPSPMVHPASAAEDDTEAAAEWRSAQYLRKRRRRAICCCGCCVATTVVIGIVILALALTVFKVKDPRLTVNNVWLTAVSAGPGTGVAAPVASNATLVADVSIKNPNAAAFSFSRTETDVYYAGQTVSVAYAPAGSVGADRTVRMNVTVDLLADRLARAVNGTGLVFGQEYDLDTYTEISGRVSVLGIVKKHIDIKLNCTVVIELDGAAAALQSGVKSTVQSKSVNCVADVSMSSLLVSKKNRTGRRNEGRVRDDTHLDHLLRRRSAAYCDSGTSSESGVESGVATGVGMGEERQTGHDALRRSQASRHVRWNLCLHSGITRSISPSLYSQRQMEQAASASGPAAALEKGTLGYEAMTAGSSPTGEAAAAAPREEEPGES</sequence>
<name>A0AAQ3UVH7_PASNO</name>
<feature type="compositionally biased region" description="Low complexity" evidence="1">
    <location>
        <begin position="379"/>
        <end position="391"/>
    </location>
</feature>
<dbReference type="Proteomes" id="UP001341281">
    <property type="component" value="Chromosome 10"/>
</dbReference>
<feature type="transmembrane region" description="Helical" evidence="2">
    <location>
        <begin position="56"/>
        <end position="82"/>
    </location>
</feature>
<protein>
    <recommendedName>
        <fullName evidence="3">Late embryogenesis abundant protein LEA-2 subgroup domain-containing protein</fullName>
    </recommendedName>
</protein>
<evidence type="ECO:0000313" key="5">
    <source>
        <dbReference type="Proteomes" id="UP001341281"/>
    </source>
</evidence>
<dbReference type="InterPro" id="IPR055301">
    <property type="entry name" value="Lea14-like_2"/>
</dbReference>